<dbReference type="PANTHER" id="PTHR28039">
    <property type="entry name" value="CHALCONE--FLAVONONE ISOMERASE 1-RELATED"/>
    <property type="match status" value="1"/>
</dbReference>
<keyword evidence="4" id="KW-0284">Flavonoid biosynthesis</keyword>
<dbReference type="AlphaFoldDB" id="A0AA38Z7Z1"/>
<dbReference type="GO" id="GO:0009813">
    <property type="term" value="P:flavonoid biosynthetic process"/>
    <property type="evidence" value="ECO:0007669"/>
    <property type="project" value="UniProtKB-KW"/>
</dbReference>
<dbReference type="InterPro" id="IPR016087">
    <property type="entry name" value="Chalcone_isomerase"/>
</dbReference>
<evidence type="ECO:0000256" key="4">
    <source>
        <dbReference type="ARBA" id="ARBA00023241"/>
    </source>
</evidence>
<keyword evidence="3" id="KW-0413">Isomerase</keyword>
<evidence type="ECO:0000256" key="5">
    <source>
        <dbReference type="ARBA" id="ARBA00025429"/>
    </source>
</evidence>
<organism evidence="9 10">
    <name type="scientific">Vitis rotundifolia</name>
    <name type="common">Muscadine grape</name>
    <dbReference type="NCBI Taxonomy" id="103349"/>
    <lineage>
        <taxon>Eukaryota</taxon>
        <taxon>Viridiplantae</taxon>
        <taxon>Streptophyta</taxon>
        <taxon>Embryophyta</taxon>
        <taxon>Tracheophyta</taxon>
        <taxon>Spermatophyta</taxon>
        <taxon>Magnoliopsida</taxon>
        <taxon>eudicotyledons</taxon>
        <taxon>Gunneridae</taxon>
        <taxon>Pentapetalae</taxon>
        <taxon>rosids</taxon>
        <taxon>Vitales</taxon>
        <taxon>Vitaceae</taxon>
        <taxon>Viteae</taxon>
        <taxon>Vitis</taxon>
    </lineage>
</organism>
<evidence type="ECO:0000256" key="2">
    <source>
        <dbReference type="ARBA" id="ARBA00007166"/>
    </source>
</evidence>
<feature type="domain" description="Chalcone isomerase" evidence="8">
    <location>
        <begin position="92"/>
        <end position="247"/>
    </location>
</feature>
<comment type="similarity">
    <text evidence="2 7">Belongs to the chalcone isomerase family.</text>
</comment>
<dbReference type="Proteomes" id="UP001168098">
    <property type="component" value="Unassembled WGS sequence"/>
</dbReference>
<dbReference type="GO" id="GO:0045430">
    <property type="term" value="F:chalcone isomerase activity"/>
    <property type="evidence" value="ECO:0007669"/>
    <property type="project" value="UniProtKB-EC"/>
</dbReference>
<evidence type="ECO:0000313" key="10">
    <source>
        <dbReference type="Proteomes" id="UP001168098"/>
    </source>
</evidence>
<evidence type="ECO:0000259" key="8">
    <source>
        <dbReference type="Pfam" id="PF02431"/>
    </source>
</evidence>
<proteinExistence type="inferred from homology"/>
<accession>A0AA38Z7Z1</accession>
<dbReference type="Gene3D" id="1.10.890.20">
    <property type="match status" value="1"/>
</dbReference>
<reference evidence="9 10" key="1">
    <citation type="journal article" date="2023" name="BMC Biotechnol.">
        <title>Vitis rotundifolia cv Carlos genome sequencing.</title>
        <authorList>
            <person name="Huff M."/>
            <person name="Hulse-Kemp A."/>
            <person name="Scheffler B."/>
            <person name="Youngblood R."/>
            <person name="Simpson S."/>
            <person name="Babiker E."/>
            <person name="Staton M."/>
        </authorList>
    </citation>
    <scope>NUCLEOTIDE SEQUENCE [LARGE SCALE GENOMIC DNA]</scope>
    <source>
        <tissue evidence="9">Leaf</tissue>
    </source>
</reference>
<dbReference type="EMBL" id="JARBHA010000013">
    <property type="protein sequence ID" value="KAJ9684090.1"/>
    <property type="molecule type" value="Genomic_DNA"/>
</dbReference>
<dbReference type="InterPro" id="IPR044164">
    <property type="entry name" value="CFI"/>
</dbReference>
<dbReference type="Gene3D" id="3.50.70.10">
    <property type="match status" value="1"/>
</dbReference>
<evidence type="ECO:0000256" key="1">
    <source>
        <dbReference type="ARBA" id="ARBA00004966"/>
    </source>
</evidence>
<comment type="function">
    <text evidence="5">Catalyzes the intramolecular cyclization of bicyclic chalcones into tricyclic (S)-flavanones. Responsible for the isomerization of 4,2',4',6'-tetrahydroxychalcone (also termed chalcone) into naringenin.</text>
</comment>
<dbReference type="InterPro" id="IPR016088">
    <property type="entry name" value="Chalcone_isomerase_3-sand"/>
</dbReference>
<dbReference type="PANTHER" id="PTHR28039:SF8">
    <property type="entry name" value="CHALCONE--FLAVANONE ISOMERASE 1-RELATED"/>
    <property type="match status" value="1"/>
</dbReference>
<dbReference type="SUPFAM" id="SSF54626">
    <property type="entry name" value="Chalcone isomerase"/>
    <property type="match status" value="1"/>
</dbReference>
<dbReference type="Pfam" id="PF02431">
    <property type="entry name" value="Chalcone"/>
    <property type="match status" value="1"/>
</dbReference>
<dbReference type="InterPro" id="IPR036298">
    <property type="entry name" value="Chalcone_isomerase_sf"/>
</dbReference>
<comment type="caution">
    <text evidence="9">The sequence shown here is derived from an EMBL/GenBank/DDBJ whole genome shotgun (WGS) entry which is preliminary data.</text>
</comment>
<comment type="catalytic activity">
    <reaction evidence="6">
        <text>a chalcone = a flavanone.</text>
        <dbReference type="EC" id="5.5.1.6"/>
    </reaction>
</comment>
<evidence type="ECO:0000313" key="9">
    <source>
        <dbReference type="EMBL" id="KAJ9684090.1"/>
    </source>
</evidence>
<comment type="pathway">
    <text evidence="1">Secondary metabolite biosynthesis; flavonoid biosynthesis.</text>
</comment>
<gene>
    <name evidence="9" type="ORF">PVL29_016536</name>
</gene>
<dbReference type="InterPro" id="IPR016089">
    <property type="entry name" value="Chalcone_isomerase_bundle_sf"/>
</dbReference>
<keyword evidence="10" id="KW-1185">Reference proteome</keyword>
<protein>
    <recommendedName>
        <fullName evidence="7">Chalcone-flavonone isomerase family protein</fullName>
    </recommendedName>
</protein>
<evidence type="ECO:0000256" key="3">
    <source>
        <dbReference type="ARBA" id="ARBA00023235"/>
    </source>
</evidence>
<sequence length="267" mass="28751">MFNLDCGLAHGEGGSTLTSESTMCPHLPFPAWEIPTTVSSIPRFPPIKLISFHTLKSQQMSPVPLVTEVQVENVLFQPSGSTNDLFLGGAGSAVPTLTVKWKGKTVEELADSVDFYRDVVTGPFEKFTKVTMISPLTGRQYSDKVSENCVAIWKSVGIYTDAEAKAIEKFKEVFEDETFPPGNSVLFTHSPLGPLSISFSKDGSLPEVGNAVIENKLLTEAVLESIIGKHGVSPAAKKSLAARLSELFCKEAGDEKTEAEKVAPVAC</sequence>
<name>A0AA38Z7Z1_VITRO</name>
<evidence type="ECO:0000256" key="7">
    <source>
        <dbReference type="RuleBase" id="RU361158"/>
    </source>
</evidence>
<evidence type="ECO:0000256" key="6">
    <source>
        <dbReference type="ARBA" id="ARBA00034056"/>
    </source>
</evidence>